<keyword evidence="1" id="KW-0472">Membrane</keyword>
<dbReference type="InterPro" id="IPR049352">
    <property type="entry name" value="Rost"/>
</dbReference>
<dbReference type="AlphaFoldDB" id="V3ZX04"/>
<dbReference type="Pfam" id="PF21534">
    <property type="entry name" value="Rost"/>
    <property type="match status" value="1"/>
</dbReference>
<proteinExistence type="predicted"/>
<protein>
    <submittedName>
        <fullName evidence="2">Uncharacterized protein</fullName>
    </submittedName>
</protein>
<feature type="transmembrane region" description="Helical" evidence="1">
    <location>
        <begin position="114"/>
        <end position="137"/>
    </location>
</feature>
<dbReference type="GO" id="GO:0016020">
    <property type="term" value="C:membrane"/>
    <property type="evidence" value="ECO:0007669"/>
    <property type="project" value="TreeGrafter"/>
</dbReference>
<evidence type="ECO:0000313" key="2">
    <source>
        <dbReference type="EMBL" id="ESO88892.1"/>
    </source>
</evidence>
<dbReference type="EMBL" id="KB202620">
    <property type="protein sequence ID" value="ESO88892.1"/>
    <property type="molecule type" value="Genomic_DNA"/>
</dbReference>
<feature type="transmembrane region" description="Helical" evidence="1">
    <location>
        <begin position="74"/>
        <end position="94"/>
    </location>
</feature>
<accession>V3ZX04</accession>
<feature type="transmembrane region" description="Helical" evidence="1">
    <location>
        <begin position="34"/>
        <end position="54"/>
    </location>
</feature>
<keyword evidence="1" id="KW-0812">Transmembrane</keyword>
<sequence>ISIRDEFRLKKFGLEHKRPDLFLKSQWKCPRFYLVWRICWSIYHTCWTIASGALNYQWATTESNRIKWFVYLTNWTYLILTIETIIEPVILIYARVKRPEILKGTASMPWFLKILWVLYNISTTGAIMVSALYWSMIYKASRTFIFSAIKGTNSVSVAVHGFNSVYVVSNIFVTAMPVRIFHFYQPALFGIIYIGFTWIYYGANGTNM</sequence>
<dbReference type="OrthoDB" id="419711at2759"/>
<keyword evidence="1" id="KW-1133">Transmembrane helix</keyword>
<evidence type="ECO:0000313" key="3">
    <source>
        <dbReference type="Proteomes" id="UP000030746"/>
    </source>
</evidence>
<dbReference type="STRING" id="225164.V3ZX04"/>
<feature type="transmembrane region" description="Helical" evidence="1">
    <location>
        <begin position="183"/>
        <end position="201"/>
    </location>
</feature>
<dbReference type="GeneID" id="20252997"/>
<feature type="transmembrane region" description="Helical" evidence="1">
    <location>
        <begin position="157"/>
        <end position="176"/>
    </location>
</feature>
<organism evidence="2 3">
    <name type="scientific">Lottia gigantea</name>
    <name type="common">Giant owl limpet</name>
    <dbReference type="NCBI Taxonomy" id="225164"/>
    <lineage>
        <taxon>Eukaryota</taxon>
        <taxon>Metazoa</taxon>
        <taxon>Spiralia</taxon>
        <taxon>Lophotrochozoa</taxon>
        <taxon>Mollusca</taxon>
        <taxon>Gastropoda</taxon>
        <taxon>Patellogastropoda</taxon>
        <taxon>Lottioidea</taxon>
        <taxon>Lottiidae</taxon>
        <taxon>Lottia</taxon>
    </lineage>
</organism>
<feature type="non-terminal residue" evidence="2">
    <location>
        <position position="1"/>
    </location>
</feature>
<dbReference type="PANTHER" id="PTHR12242:SF45">
    <property type="entry name" value="MARVEL DOMAIN-CONTAINING PROTEIN"/>
    <property type="match status" value="1"/>
</dbReference>
<name>V3ZX04_LOTGI</name>
<evidence type="ECO:0000256" key="1">
    <source>
        <dbReference type="SAM" id="Phobius"/>
    </source>
</evidence>
<dbReference type="OMA" id="HIMCIIM"/>
<feature type="non-terminal residue" evidence="2">
    <location>
        <position position="208"/>
    </location>
</feature>
<dbReference type="RefSeq" id="XP_009060558.1">
    <property type="nucleotide sequence ID" value="XM_009062310.1"/>
</dbReference>
<keyword evidence="3" id="KW-1185">Reference proteome</keyword>
<dbReference type="PANTHER" id="PTHR12242">
    <property type="entry name" value="OS02G0130600 PROTEIN-RELATED"/>
    <property type="match status" value="1"/>
</dbReference>
<dbReference type="CTD" id="20252997"/>
<dbReference type="KEGG" id="lgi:LOTGIDRAFT_94344"/>
<reference evidence="2 3" key="1">
    <citation type="journal article" date="2013" name="Nature">
        <title>Insights into bilaterian evolution from three spiralian genomes.</title>
        <authorList>
            <person name="Simakov O."/>
            <person name="Marletaz F."/>
            <person name="Cho S.J."/>
            <person name="Edsinger-Gonzales E."/>
            <person name="Havlak P."/>
            <person name="Hellsten U."/>
            <person name="Kuo D.H."/>
            <person name="Larsson T."/>
            <person name="Lv J."/>
            <person name="Arendt D."/>
            <person name="Savage R."/>
            <person name="Osoegawa K."/>
            <person name="de Jong P."/>
            <person name="Grimwood J."/>
            <person name="Chapman J.A."/>
            <person name="Shapiro H."/>
            <person name="Aerts A."/>
            <person name="Otillar R.P."/>
            <person name="Terry A.Y."/>
            <person name="Boore J.L."/>
            <person name="Grigoriev I.V."/>
            <person name="Lindberg D.R."/>
            <person name="Seaver E.C."/>
            <person name="Weisblat D.A."/>
            <person name="Putnam N.H."/>
            <person name="Rokhsar D.S."/>
        </authorList>
    </citation>
    <scope>NUCLEOTIDE SEQUENCE [LARGE SCALE GENOMIC DNA]</scope>
</reference>
<dbReference type="Proteomes" id="UP000030746">
    <property type="component" value="Unassembled WGS sequence"/>
</dbReference>
<gene>
    <name evidence="2" type="ORF">LOTGIDRAFT_94344</name>
</gene>
<dbReference type="HOGENOM" id="CLU_066320_1_0_1"/>